<evidence type="ECO:0000313" key="2">
    <source>
        <dbReference type="EMBL" id="DAF43741.1"/>
    </source>
</evidence>
<keyword evidence="1" id="KW-1133">Transmembrane helix</keyword>
<name>A0A8S5RYE0_9CAUD</name>
<keyword evidence="1" id="KW-0472">Membrane</keyword>
<reference evidence="2" key="1">
    <citation type="journal article" date="2021" name="Proc. Natl. Acad. Sci. U.S.A.">
        <title>A Catalog of Tens of Thousands of Viruses from Human Metagenomes Reveals Hidden Associations with Chronic Diseases.</title>
        <authorList>
            <person name="Tisza M.J."/>
            <person name="Buck C.B."/>
        </authorList>
    </citation>
    <scope>NUCLEOTIDE SEQUENCE</scope>
    <source>
        <strain evidence="2">CtNQV2</strain>
    </source>
</reference>
<proteinExistence type="predicted"/>
<feature type="transmembrane region" description="Helical" evidence="1">
    <location>
        <begin position="54"/>
        <end position="75"/>
    </location>
</feature>
<accession>A0A8S5RYE0</accession>
<feature type="transmembrane region" description="Helical" evidence="1">
    <location>
        <begin position="12"/>
        <end position="34"/>
    </location>
</feature>
<evidence type="ECO:0000256" key="1">
    <source>
        <dbReference type="SAM" id="Phobius"/>
    </source>
</evidence>
<keyword evidence="1" id="KW-0812">Transmembrane</keyword>
<organism evidence="2">
    <name type="scientific">Myoviridae sp. ctNQV2</name>
    <dbReference type="NCBI Taxonomy" id="2827683"/>
    <lineage>
        <taxon>Viruses</taxon>
        <taxon>Duplodnaviria</taxon>
        <taxon>Heunggongvirae</taxon>
        <taxon>Uroviricota</taxon>
        <taxon>Caudoviricetes</taxon>
    </lineage>
</organism>
<sequence>MAKFIVGSIGTILSVLIILFGSSLLEGIILWVSYPSLIKLFPILGCYLPLSISYWNSAMIMALLNLIIGTISKLWKK</sequence>
<dbReference type="EMBL" id="BK032510">
    <property type="protein sequence ID" value="DAF43741.1"/>
    <property type="molecule type" value="Genomic_DNA"/>
</dbReference>
<protein>
    <submittedName>
        <fullName evidence="2">Uncharacterized protein</fullName>
    </submittedName>
</protein>